<evidence type="ECO:0000313" key="1">
    <source>
        <dbReference type="EMBL" id="EFM02374.1"/>
    </source>
</evidence>
<evidence type="ECO:0000313" key="2">
    <source>
        <dbReference type="Proteomes" id="UP000004394"/>
    </source>
</evidence>
<dbReference type="HOGENOM" id="CLU_036742_2_0_10"/>
<dbReference type="RefSeq" id="WP_006948474.1">
    <property type="nucleotide sequence ID" value="NZ_BAJI01000008.1"/>
</dbReference>
<dbReference type="EMBL" id="AEEI01000024">
    <property type="protein sequence ID" value="EFM02374.1"/>
    <property type="molecule type" value="Genomic_DNA"/>
</dbReference>
<accession>E0NR78</accession>
<reference evidence="1" key="1">
    <citation type="submission" date="2010-07" db="EMBL/GenBank/DDBJ databases">
        <authorList>
            <person name="Muzny D."/>
            <person name="Qin X."/>
            <person name="Deng J."/>
            <person name="Jiang H."/>
            <person name="Liu Y."/>
            <person name="Qu J."/>
            <person name="Song X.-Z."/>
            <person name="Zhang L."/>
            <person name="Thornton R."/>
            <person name="Coyle M."/>
            <person name="Francisco L."/>
            <person name="Jackson L."/>
            <person name="Javaid M."/>
            <person name="Korchina V."/>
            <person name="Kovar C."/>
            <person name="Mata R."/>
            <person name="Mathew T."/>
            <person name="Ngo R."/>
            <person name="Nguyen L."/>
            <person name="Nguyen N."/>
            <person name="Okwuonu G."/>
            <person name="Ongeri F."/>
            <person name="Pham C."/>
            <person name="Simmons D."/>
            <person name="Wilczek-Boney K."/>
            <person name="Hale W."/>
            <person name="Jakkamsetti A."/>
            <person name="Pham P."/>
            <person name="Ruth R."/>
            <person name="San Lucas F."/>
            <person name="Warren J."/>
            <person name="Zhang J."/>
            <person name="Zhao Z."/>
            <person name="Zhou C."/>
            <person name="Zhu D."/>
            <person name="Lee S."/>
            <person name="Bess C."/>
            <person name="Blankenburg K."/>
            <person name="Forbes L."/>
            <person name="Fu Q."/>
            <person name="Gubbala S."/>
            <person name="Hirani K."/>
            <person name="Jayaseelan J.C."/>
            <person name="Lara F."/>
            <person name="Munidasa M."/>
            <person name="Palculict T."/>
            <person name="Patil S."/>
            <person name="Pu L.-L."/>
            <person name="Saada N."/>
            <person name="Tang L."/>
            <person name="Weissenberger G."/>
            <person name="Zhu Y."/>
            <person name="Hemphill L."/>
            <person name="Shang Y."/>
            <person name="Youmans B."/>
            <person name="Ayvaz T."/>
            <person name="Ross M."/>
            <person name="Santibanez J."/>
            <person name="Aqrawi P."/>
            <person name="Gross S."/>
            <person name="Joshi V."/>
            <person name="Fowler G."/>
            <person name="Nazareth L."/>
            <person name="Reid J."/>
            <person name="Worley K."/>
            <person name="Petrosino J."/>
            <person name="Highlander S."/>
            <person name="Gibbs R."/>
        </authorList>
    </citation>
    <scope>NUCLEOTIDE SEQUENCE [LARGE SCALE GENOMIC DNA]</scope>
    <source>
        <strain evidence="1">DSM 16973</strain>
    </source>
</reference>
<organism evidence="1 2">
    <name type="scientific">Hoylesella marshii DSM 16973 = JCM 13450</name>
    <dbReference type="NCBI Taxonomy" id="862515"/>
    <lineage>
        <taxon>Bacteria</taxon>
        <taxon>Pseudomonadati</taxon>
        <taxon>Bacteroidota</taxon>
        <taxon>Bacteroidia</taxon>
        <taxon>Bacteroidales</taxon>
        <taxon>Prevotellaceae</taxon>
        <taxon>Hoylesella</taxon>
    </lineage>
</organism>
<keyword evidence="2" id="KW-1185">Reference proteome</keyword>
<dbReference type="AlphaFoldDB" id="E0NR78"/>
<dbReference type="PIRSF" id="PIRSF028451">
    <property type="entry name" value="UCP028451"/>
    <property type="match status" value="1"/>
</dbReference>
<dbReference type="PANTHER" id="PTHR36452">
    <property type="entry name" value="CHROMOSOME 12, WHOLE GENOME SHOTGUN SEQUENCE"/>
    <property type="match status" value="1"/>
</dbReference>
<gene>
    <name evidence="1" type="ORF">HMPREF0658_0679</name>
</gene>
<dbReference type="Proteomes" id="UP000004394">
    <property type="component" value="Unassembled WGS sequence"/>
</dbReference>
<dbReference type="PANTHER" id="PTHR36452:SF1">
    <property type="entry name" value="DUF2461 DOMAIN-CONTAINING PROTEIN"/>
    <property type="match status" value="1"/>
</dbReference>
<dbReference type="STRING" id="862515.HMPREF0658_0679"/>
<protein>
    <submittedName>
        <fullName evidence="1">TIGR02453 family protein</fullName>
    </submittedName>
</protein>
<dbReference type="BioCyc" id="PMAR862515-HMP:GMOO-692-MONOMER"/>
<dbReference type="InterPro" id="IPR015996">
    <property type="entry name" value="UCP028451"/>
</dbReference>
<dbReference type="InterPro" id="IPR012808">
    <property type="entry name" value="CHP02453"/>
</dbReference>
<name>E0NR78_9BACT</name>
<dbReference type="OrthoDB" id="9794241at2"/>
<proteinExistence type="predicted"/>
<dbReference type="Pfam" id="PF09365">
    <property type="entry name" value="DUF2461"/>
    <property type="match status" value="1"/>
</dbReference>
<comment type="caution">
    <text evidence="1">The sequence shown here is derived from an EMBL/GenBank/DDBJ whole genome shotgun (WGS) entry which is preliminary data.</text>
</comment>
<dbReference type="eggNOG" id="COG5587">
    <property type="taxonomic scope" value="Bacteria"/>
</dbReference>
<sequence>MNIQLILNFLKEISAHNNREWFHAHKEAYHAMKTEFEAGVNQAIARIAEFDPSVAHITAKDACFRFYRDTRFSQDKSPYKNHLGAYISARGKKSLHGGYYLHIEPGRCLLAGGAYFLPTNILTACRNEIMARIDEWRNCVENKQFVKYFGRPAGGTWTDRPSDKGFGLQHLKTAPKGFPRDYEHMEYLKMKDYACWTVVPDDFFSGEQWKDEMARILQLMKPMIDFMNDVIDDYE</sequence>
<dbReference type="NCBIfam" id="TIGR02453">
    <property type="entry name" value="TIGR02453 family protein"/>
    <property type="match status" value="1"/>
</dbReference>